<accession>A0A317F2F0</accession>
<dbReference type="SUPFAM" id="SSF51126">
    <property type="entry name" value="Pectin lyase-like"/>
    <property type="match status" value="1"/>
</dbReference>
<evidence type="ECO:0000259" key="2">
    <source>
        <dbReference type="Pfam" id="PF21258"/>
    </source>
</evidence>
<dbReference type="InterPro" id="IPR039448">
    <property type="entry name" value="Beta_helix"/>
</dbReference>
<dbReference type="InterPro" id="IPR013780">
    <property type="entry name" value="Glyco_hydro_b"/>
</dbReference>
<dbReference type="InterPro" id="IPR006626">
    <property type="entry name" value="PbH1"/>
</dbReference>
<organism evidence="3 4">
    <name type="scientific">Pedobacter paludis</name>
    <dbReference type="NCBI Taxonomy" id="2203212"/>
    <lineage>
        <taxon>Bacteria</taxon>
        <taxon>Pseudomonadati</taxon>
        <taxon>Bacteroidota</taxon>
        <taxon>Sphingobacteriia</taxon>
        <taxon>Sphingobacteriales</taxon>
        <taxon>Sphingobacteriaceae</taxon>
        <taxon>Pedobacter</taxon>
    </lineage>
</organism>
<dbReference type="InterPro" id="IPR011050">
    <property type="entry name" value="Pectin_lyase_fold/virulence"/>
</dbReference>
<evidence type="ECO:0000259" key="1">
    <source>
        <dbReference type="Pfam" id="PF13229"/>
    </source>
</evidence>
<dbReference type="Pfam" id="PF13229">
    <property type="entry name" value="Beta_helix"/>
    <property type="match status" value="1"/>
</dbReference>
<dbReference type="OrthoDB" id="9767990at2"/>
<feature type="domain" description="Glycoside hydrolase 120 insertion" evidence="2">
    <location>
        <begin position="98"/>
        <end position="212"/>
    </location>
</feature>
<evidence type="ECO:0000313" key="3">
    <source>
        <dbReference type="EMBL" id="PWS33344.1"/>
    </source>
</evidence>
<dbReference type="PROSITE" id="PS51257">
    <property type="entry name" value="PROKAR_LIPOPROTEIN"/>
    <property type="match status" value="1"/>
</dbReference>
<name>A0A317F2F0_9SPHI</name>
<sequence length="623" mass="69426">MLKQLFMYLFLASSCLHLNAKNYHVAKRGHDQNPGTFDKPFLKISRAALLAKPGDHIIVHSGIYREEISPSCSGLSGKSIVYVAAAGEKVEIRGSEPVKNWKPISNDVWSVTLTDAFFEGYNPFRTEIEGDWYFGGNLKRHTGEVFFNGKAMYEADSLEQLFQEIPALAPYSFDPRKVLPVQFTWYAVSKSGTTTIYGHFPKNNPNNNLTELSIRKSGFYPEKSGVNYITILGFEISQVANNWAAPTAEQVGAVGTNWSKGWVIEQNVIHDVKCSAITLGKDRASGHNLSNLNPGIDGAIIYDEMVKTVINNGWNKTTVGSHTVRNNIIYNCLQAGICGSFGAAFSTIEHNHIYDIYTRRGWWGAEMAGIKLHAAVDTKITRNVIHNSNIGIWVDWMAQGTSITNNICYDNDFTDFFSEVNHGPYLVAGNWLFSPIAIKNWSEGGAYFNNYIGGLNMRKGQSRKTPYFYPHSTQLISSVAIKGGDDYFYNNIFYGNDGKPFVKSLNAVMPISGIDDWRAYGLSIYNDASISITAEGNYYLPGAVPLNGEPMGTKKSQHFRPQVLQINNCIYLLVERKLASKGIKIPSQIISKLTKQQWPKYVGSPNSVGPNYSPRGKYGMKIF</sequence>
<reference evidence="4" key="1">
    <citation type="submission" date="2018-05" db="EMBL/GenBank/DDBJ databases">
        <title>Pedobacter paludis sp. nov., isolated from wetland soil.</title>
        <authorList>
            <person name="Zhang Y."/>
        </authorList>
    </citation>
    <scope>NUCLEOTIDE SEQUENCE [LARGE SCALE GENOMIC DNA]</scope>
    <source>
        <strain evidence="4">R-8</strain>
    </source>
</reference>
<dbReference type="EMBL" id="QGNY01000001">
    <property type="protein sequence ID" value="PWS33344.1"/>
    <property type="molecule type" value="Genomic_DNA"/>
</dbReference>
<evidence type="ECO:0000313" key="4">
    <source>
        <dbReference type="Proteomes" id="UP000245391"/>
    </source>
</evidence>
<dbReference type="Proteomes" id="UP000245391">
    <property type="component" value="Unassembled WGS sequence"/>
</dbReference>
<feature type="domain" description="Right handed beta helix" evidence="1">
    <location>
        <begin position="320"/>
        <end position="434"/>
    </location>
</feature>
<dbReference type="InterPro" id="IPR012334">
    <property type="entry name" value="Pectin_lyas_fold"/>
</dbReference>
<proteinExistence type="predicted"/>
<dbReference type="Pfam" id="PF21258">
    <property type="entry name" value="Glyco_hydro_120_ins"/>
    <property type="match status" value="1"/>
</dbReference>
<comment type="caution">
    <text evidence="3">The sequence shown here is derived from an EMBL/GenBank/DDBJ whole genome shotgun (WGS) entry which is preliminary data.</text>
</comment>
<dbReference type="AlphaFoldDB" id="A0A317F2F0"/>
<dbReference type="Gene3D" id="2.60.40.1180">
    <property type="entry name" value="Golgi alpha-mannosidase II"/>
    <property type="match status" value="1"/>
</dbReference>
<protein>
    <submittedName>
        <fullName evidence="3">Right-handed parallel beta-helix repeat-containing protein</fullName>
    </submittedName>
</protein>
<gene>
    <name evidence="3" type="ORF">DF947_01585</name>
</gene>
<dbReference type="SMART" id="SM00710">
    <property type="entry name" value="PbH1"/>
    <property type="match status" value="6"/>
</dbReference>
<dbReference type="PANTHER" id="PTHR36453">
    <property type="entry name" value="SECRETED PROTEIN-RELATED"/>
    <property type="match status" value="1"/>
</dbReference>
<dbReference type="InterPro" id="IPR049169">
    <property type="entry name" value="Glyco_hydro_120_ins"/>
</dbReference>
<dbReference type="PANTHER" id="PTHR36453:SF1">
    <property type="entry name" value="RIGHT HANDED BETA HELIX DOMAIN-CONTAINING PROTEIN"/>
    <property type="match status" value="1"/>
</dbReference>
<dbReference type="RefSeq" id="WP_109927931.1">
    <property type="nucleotide sequence ID" value="NZ_QGNY01000001.1"/>
</dbReference>
<keyword evidence="4" id="KW-1185">Reference proteome</keyword>
<dbReference type="Gene3D" id="2.160.20.10">
    <property type="entry name" value="Single-stranded right-handed beta-helix, Pectin lyase-like"/>
    <property type="match status" value="1"/>
</dbReference>